<dbReference type="GO" id="GO:0016787">
    <property type="term" value="F:hydrolase activity"/>
    <property type="evidence" value="ECO:0007669"/>
    <property type="project" value="UniProtKB-KW"/>
</dbReference>
<keyword evidence="2" id="KW-0378">Hydrolase</keyword>
<accession>A0A937REY8</accession>
<organism evidence="2 3">
    <name type="scientific">Frankia nepalensis</name>
    <dbReference type="NCBI Taxonomy" id="1836974"/>
    <lineage>
        <taxon>Bacteria</taxon>
        <taxon>Bacillati</taxon>
        <taxon>Actinomycetota</taxon>
        <taxon>Actinomycetes</taxon>
        <taxon>Frankiales</taxon>
        <taxon>Frankiaceae</taxon>
        <taxon>Frankia</taxon>
    </lineage>
</organism>
<dbReference type="Proteomes" id="UP000604475">
    <property type="component" value="Unassembled WGS sequence"/>
</dbReference>
<evidence type="ECO:0000313" key="2">
    <source>
        <dbReference type="EMBL" id="MBL7627619.1"/>
    </source>
</evidence>
<feature type="compositionally biased region" description="Pro residues" evidence="1">
    <location>
        <begin position="1"/>
        <end position="12"/>
    </location>
</feature>
<dbReference type="AlphaFoldDB" id="A0A937REY8"/>
<dbReference type="Gene3D" id="3.40.50.1820">
    <property type="entry name" value="alpha/beta hydrolase"/>
    <property type="match status" value="2"/>
</dbReference>
<reference evidence="2" key="1">
    <citation type="submission" date="2020-12" db="EMBL/GenBank/DDBJ databases">
        <title>Genomic characterization of non-nitrogen-fixing Frankia strains.</title>
        <authorList>
            <person name="Carlos-Shanley C."/>
            <person name="Guerra T."/>
            <person name="Hahn D."/>
        </authorList>
    </citation>
    <scope>NUCLEOTIDE SEQUENCE</scope>
    <source>
        <strain evidence="2">CN6</strain>
    </source>
</reference>
<protein>
    <submittedName>
        <fullName evidence="2">Alpha/beta hydrolase</fullName>
    </submittedName>
</protein>
<evidence type="ECO:0000313" key="3">
    <source>
        <dbReference type="Proteomes" id="UP000604475"/>
    </source>
</evidence>
<gene>
    <name evidence="2" type="ORF">I7412_10640</name>
</gene>
<dbReference type="SUPFAM" id="SSF53474">
    <property type="entry name" value="alpha/beta-Hydrolases"/>
    <property type="match status" value="1"/>
</dbReference>
<dbReference type="RefSeq" id="WP_202998880.1">
    <property type="nucleotide sequence ID" value="NZ_JADWYU010000096.1"/>
</dbReference>
<feature type="region of interest" description="Disordered" evidence="1">
    <location>
        <begin position="1"/>
        <end position="60"/>
    </location>
</feature>
<evidence type="ECO:0000256" key="1">
    <source>
        <dbReference type="SAM" id="MobiDB-lite"/>
    </source>
</evidence>
<sequence length="234" mass="24207">MTPTLSPAPPPAGTVTIPAPADPSALEIPKPARAGRGEARGRFEGRDARSWPSAEAADKPRGSVVVLPGRGETADLFEPLAFRLALDGYKVTYLGPGEDSTLALGECRVPGRLFALVGSDTGALRALTAAGSPALRADALVLLGLPLLYRPVGGEVPSEPPPRALPDLPILLVHGSDDEVSPLPVVRMTTRTAPRSHLVTVPAGHQVLAEPSWRATAAHTIAFLEALATADALA</sequence>
<dbReference type="EMBL" id="JAEACQ010000162">
    <property type="protein sequence ID" value="MBL7627619.1"/>
    <property type="molecule type" value="Genomic_DNA"/>
</dbReference>
<dbReference type="InterPro" id="IPR029058">
    <property type="entry name" value="AB_hydrolase_fold"/>
</dbReference>
<name>A0A937REY8_9ACTN</name>
<proteinExistence type="predicted"/>
<keyword evidence="3" id="KW-1185">Reference proteome</keyword>
<feature type="compositionally biased region" description="Basic and acidic residues" evidence="1">
    <location>
        <begin position="35"/>
        <end position="49"/>
    </location>
</feature>
<comment type="caution">
    <text evidence="2">The sequence shown here is derived from an EMBL/GenBank/DDBJ whole genome shotgun (WGS) entry which is preliminary data.</text>
</comment>